<sequence length="343" mass="37745">MRKGMVFALVLALAFMAGGCRNEVRTVPEPPPQAPGETETATEGEPTVVAPLTGQVVTVPASHRAVMAMVNNAPKARPQSGLDKADIVYEVLAEGDITRFAAIYHSQAPDVIGPVRSIRPYYIELGAGFDAVMVHAGGSPDALAQLREGGYAHLDEIHNPRYFWRDASRKAPHNLYTDLTRIRRAMADKGYPDVGKLPRLPFVDDPRQDPVGVPARKVEIRYMATYRCGYEYDAARQVYKRFTQGKPHRDRTTGEQLAAVNVIVLEAKHRVLDAAGRREIDLAGPGRAYVFQRGVMQAATWKRVDGVLRVYGEDGAEIPLYPGNTWVNIVPDAPGLTASVRYE</sequence>
<dbReference type="Pfam" id="PF17479">
    <property type="entry name" value="DUF3048_C"/>
    <property type="match status" value="1"/>
</dbReference>
<evidence type="ECO:0000256" key="2">
    <source>
        <dbReference type="SAM" id="SignalP"/>
    </source>
</evidence>
<accession>A0A8J3FBE5</accession>
<feature type="compositionally biased region" description="Low complexity" evidence="1">
    <location>
        <begin position="35"/>
        <end position="45"/>
    </location>
</feature>
<dbReference type="Pfam" id="PF11258">
    <property type="entry name" value="DUF3048"/>
    <property type="match status" value="1"/>
</dbReference>
<feature type="domain" description="DUF3048" evidence="4">
    <location>
        <begin position="218"/>
        <end position="327"/>
    </location>
</feature>
<name>A0A8J3FBE5_9BACI</name>
<keyword evidence="2" id="KW-0732">Signal</keyword>
<dbReference type="InterPro" id="IPR023158">
    <property type="entry name" value="YerB-like_sf"/>
</dbReference>
<protein>
    <submittedName>
        <fullName evidence="5">Putative lipoprotein YerB</fullName>
    </submittedName>
</protein>
<reference evidence="5" key="2">
    <citation type="submission" date="2020-09" db="EMBL/GenBank/DDBJ databases">
        <authorList>
            <person name="Sun Q."/>
            <person name="Ohkuma M."/>
        </authorList>
    </citation>
    <scope>NUCLEOTIDE SEQUENCE</scope>
    <source>
        <strain evidence="5">JCM 14719</strain>
    </source>
</reference>
<keyword evidence="5" id="KW-0449">Lipoprotein</keyword>
<keyword evidence="6" id="KW-1185">Reference proteome</keyword>
<gene>
    <name evidence="5" type="primary">yerB</name>
    <name evidence="5" type="ORF">GCM10007043_18080</name>
</gene>
<evidence type="ECO:0000313" key="6">
    <source>
        <dbReference type="Proteomes" id="UP000637720"/>
    </source>
</evidence>
<dbReference type="PROSITE" id="PS51257">
    <property type="entry name" value="PROKAR_LIPOPROTEIN"/>
    <property type="match status" value="1"/>
</dbReference>
<evidence type="ECO:0000256" key="1">
    <source>
        <dbReference type="SAM" id="MobiDB-lite"/>
    </source>
</evidence>
<dbReference type="EMBL" id="BMOF01000040">
    <property type="protein sequence ID" value="GGK04412.1"/>
    <property type="molecule type" value="Genomic_DNA"/>
</dbReference>
<dbReference type="RefSeq" id="WP_172673536.1">
    <property type="nucleotide sequence ID" value="NZ_BMOF01000040.1"/>
</dbReference>
<proteinExistence type="predicted"/>
<evidence type="ECO:0000313" key="5">
    <source>
        <dbReference type="EMBL" id="GGK04412.1"/>
    </source>
</evidence>
<feature type="signal peptide" evidence="2">
    <location>
        <begin position="1"/>
        <end position="22"/>
    </location>
</feature>
<dbReference type="Proteomes" id="UP000637720">
    <property type="component" value="Unassembled WGS sequence"/>
</dbReference>
<evidence type="ECO:0000259" key="3">
    <source>
        <dbReference type="Pfam" id="PF11258"/>
    </source>
</evidence>
<dbReference type="SUPFAM" id="SSF159774">
    <property type="entry name" value="YerB-like"/>
    <property type="match status" value="1"/>
</dbReference>
<organism evidence="5 6">
    <name type="scientific">Calditerricola satsumensis</name>
    <dbReference type="NCBI Taxonomy" id="373054"/>
    <lineage>
        <taxon>Bacteria</taxon>
        <taxon>Bacillati</taxon>
        <taxon>Bacillota</taxon>
        <taxon>Bacilli</taxon>
        <taxon>Bacillales</taxon>
        <taxon>Bacillaceae</taxon>
        <taxon>Calditerricola</taxon>
    </lineage>
</organism>
<feature type="chain" id="PRO_5038601260" evidence="2">
    <location>
        <begin position="23"/>
        <end position="343"/>
    </location>
</feature>
<dbReference type="InterPro" id="IPR021416">
    <property type="entry name" value="DUF3048_N"/>
</dbReference>
<dbReference type="Gene3D" id="3.50.90.10">
    <property type="entry name" value="YerB-like"/>
    <property type="match status" value="1"/>
</dbReference>
<feature type="domain" description="DUF3048" evidence="3">
    <location>
        <begin position="52"/>
        <end position="191"/>
    </location>
</feature>
<evidence type="ECO:0000259" key="4">
    <source>
        <dbReference type="Pfam" id="PF17479"/>
    </source>
</evidence>
<dbReference type="AlphaFoldDB" id="A0A8J3FBE5"/>
<feature type="region of interest" description="Disordered" evidence="1">
    <location>
        <begin position="25"/>
        <end position="45"/>
    </location>
</feature>
<comment type="caution">
    <text evidence="5">The sequence shown here is derived from an EMBL/GenBank/DDBJ whole genome shotgun (WGS) entry which is preliminary data.</text>
</comment>
<dbReference type="InterPro" id="IPR035328">
    <property type="entry name" value="DUF3048_C"/>
</dbReference>
<reference evidence="5" key="1">
    <citation type="journal article" date="2014" name="Int. J. Syst. Evol. Microbiol.">
        <title>Complete genome sequence of Corynebacterium casei LMG S-19264T (=DSM 44701T), isolated from a smear-ripened cheese.</title>
        <authorList>
            <consortium name="US DOE Joint Genome Institute (JGI-PGF)"/>
            <person name="Walter F."/>
            <person name="Albersmeier A."/>
            <person name="Kalinowski J."/>
            <person name="Ruckert C."/>
        </authorList>
    </citation>
    <scope>NUCLEOTIDE SEQUENCE</scope>
    <source>
        <strain evidence="5">JCM 14719</strain>
    </source>
</reference>